<keyword evidence="2" id="KW-1185">Reference proteome</keyword>
<organism evidence="1 2">
    <name type="scientific">Desulfoluna butyratoxydans</name>
    <dbReference type="NCBI Taxonomy" id="231438"/>
    <lineage>
        <taxon>Bacteria</taxon>
        <taxon>Pseudomonadati</taxon>
        <taxon>Thermodesulfobacteriota</taxon>
        <taxon>Desulfobacteria</taxon>
        <taxon>Desulfobacterales</taxon>
        <taxon>Desulfolunaceae</taxon>
        <taxon>Desulfoluna</taxon>
    </lineage>
</organism>
<dbReference type="EMBL" id="CAADHO010000001">
    <property type="protein sequence ID" value="VFQ42603.1"/>
    <property type="molecule type" value="Genomic_DNA"/>
</dbReference>
<accession>A0A4U8YN21</accession>
<protein>
    <submittedName>
        <fullName evidence="1">Uncharacterized protein</fullName>
    </submittedName>
</protein>
<dbReference type="Proteomes" id="UP000507962">
    <property type="component" value="Unassembled WGS sequence"/>
</dbReference>
<evidence type="ECO:0000313" key="2">
    <source>
        <dbReference type="Proteomes" id="UP000507962"/>
    </source>
</evidence>
<name>A0A4U8YN21_9BACT</name>
<dbReference type="Gene3D" id="3.40.50.10690">
    <property type="entry name" value="putative lor/sdh protein like domains"/>
    <property type="match status" value="1"/>
</dbReference>
<reference evidence="1 2" key="1">
    <citation type="submission" date="2019-03" db="EMBL/GenBank/DDBJ databases">
        <authorList>
            <person name="Nijsse B."/>
        </authorList>
    </citation>
    <scope>NUCLEOTIDE SEQUENCE [LARGE SCALE GENOMIC DNA]</scope>
    <source>
        <strain evidence="1">Desulfoluna butyratoxydans MSL71</strain>
    </source>
</reference>
<evidence type="ECO:0000313" key="1">
    <source>
        <dbReference type="EMBL" id="VFQ42603.1"/>
    </source>
</evidence>
<proteinExistence type="predicted"/>
<dbReference type="AlphaFoldDB" id="A0A4U8YN21"/>
<gene>
    <name evidence="1" type="ORF">MSL71_2240</name>
</gene>
<sequence>MTRYKEIDITKVRTYSATLRPSKVTTSLEGTPCEAGTSMARFFQNLPGILKAGDLLAVARAVVEAKAKGKPVMAMIGGHVIKTGCSPILADLARQGFITHFASNGAAGIHDTELARFGHTSEDVAAQLEDGSFGMAEDTAALVNKAAERAAEGTEGFGQAVGAMLIEEDAPHRGRALLARTHELGIPYTLHVALGTDIVHQHPTARGAAIGEASLRDFRIFAHSVSNLGGGGVVLNFGSAVIMPEVFLKALAVARNLGHKVTHFTTANFDMIQHYRPHVNVVSRPVMPGGKGYAITGHHEIMIPLLASAIMEIEAGNL</sequence>
<dbReference type="RefSeq" id="WP_180136839.1">
    <property type="nucleotide sequence ID" value="NZ_CAADHO010000001.1"/>
</dbReference>